<gene>
    <name evidence="1" type="ORF">OIHEL45_15429</name>
</gene>
<comment type="caution">
    <text evidence="1">The sequence shown here is derived from an EMBL/GenBank/DDBJ whole genome shotgun (WGS) entry which is preliminary data.</text>
</comment>
<protein>
    <submittedName>
        <fullName evidence="1">Uncharacterized protein</fullName>
    </submittedName>
</protein>
<evidence type="ECO:0000313" key="1">
    <source>
        <dbReference type="EMBL" id="EDQ04333.1"/>
    </source>
</evidence>
<dbReference type="Proteomes" id="UP000003257">
    <property type="component" value="Unassembled WGS sequence"/>
</dbReference>
<organism evidence="1 2">
    <name type="scientific">Sulfitobacter indolifex HEL-45</name>
    <dbReference type="NCBI Taxonomy" id="391624"/>
    <lineage>
        <taxon>Bacteria</taxon>
        <taxon>Pseudomonadati</taxon>
        <taxon>Pseudomonadota</taxon>
        <taxon>Alphaproteobacteria</taxon>
        <taxon>Rhodobacterales</taxon>
        <taxon>Roseobacteraceae</taxon>
        <taxon>Sulfitobacter</taxon>
    </lineage>
</organism>
<keyword evidence="2" id="KW-1185">Reference proteome</keyword>
<dbReference type="EMBL" id="ABID01000004">
    <property type="protein sequence ID" value="EDQ04333.1"/>
    <property type="molecule type" value="Genomic_DNA"/>
</dbReference>
<reference evidence="1 2" key="1">
    <citation type="submission" date="2007-11" db="EMBL/GenBank/DDBJ databases">
        <authorList>
            <person name="Wagner-Dobler I."/>
            <person name="Ferriera S."/>
            <person name="Johnson J."/>
            <person name="Kravitz S."/>
            <person name="Beeson K."/>
            <person name="Sutton G."/>
            <person name="Rogers Y.-H."/>
            <person name="Friedman R."/>
            <person name="Frazier M."/>
            <person name="Venter J.C."/>
        </authorList>
    </citation>
    <scope>NUCLEOTIDE SEQUENCE [LARGE SCALE GENOMIC DNA]</scope>
    <source>
        <strain evidence="1 2">HEL-45</strain>
    </source>
</reference>
<name>A0ABM9X4J4_9RHOB</name>
<proteinExistence type="predicted"/>
<accession>A0ABM9X4J4</accession>
<sequence>MSAMRAQTMSWRYDRTKQRFALVRKLMPQPEEKISQIFILVVDETYGGDEETWEEDSERYRQDLERDFKCKFAEANIGPGADIPAFLTVIATTTVPLWTVLLSAFFLGKPINDNLSAWAEISRKVRSFFGKPVVLARNGAAAIAVEAVCNEMGGLPKTVRLLSYRAGHIGDSESIGEIPRSDEIRENVPTLSLRYVRHIFEIEADGVLHRVIVDGKETEVIKLQS</sequence>
<evidence type="ECO:0000313" key="2">
    <source>
        <dbReference type="Proteomes" id="UP000003257"/>
    </source>
</evidence>